<evidence type="ECO:0000313" key="3">
    <source>
        <dbReference type="Proteomes" id="UP000184532"/>
    </source>
</evidence>
<dbReference type="Gene3D" id="3.60.15.10">
    <property type="entry name" value="Ribonuclease Z/Hydroxyacylglutathione hydrolase-like"/>
    <property type="match status" value="1"/>
</dbReference>
<name>A0A1M5HJB8_9FLAO</name>
<feature type="domain" description="Metallo-beta-lactamase" evidence="1">
    <location>
        <begin position="82"/>
        <end position="283"/>
    </location>
</feature>
<dbReference type="PANTHER" id="PTHR42663">
    <property type="entry name" value="HYDROLASE C777.06C-RELATED-RELATED"/>
    <property type="match status" value="1"/>
</dbReference>
<dbReference type="InterPro" id="IPR036866">
    <property type="entry name" value="RibonucZ/Hydroxyglut_hydro"/>
</dbReference>
<dbReference type="Proteomes" id="UP000184532">
    <property type="component" value="Unassembled WGS sequence"/>
</dbReference>
<dbReference type="STRING" id="570519.SAMN04488116_0011"/>
<proteinExistence type="predicted"/>
<accession>A0A1M5HJB8</accession>
<dbReference type="SUPFAM" id="SSF56281">
    <property type="entry name" value="Metallo-hydrolase/oxidoreductase"/>
    <property type="match status" value="1"/>
</dbReference>
<keyword evidence="3" id="KW-1185">Reference proteome</keyword>
<organism evidence="2 3">
    <name type="scientific">Flagellimonas flava</name>
    <dbReference type="NCBI Taxonomy" id="570519"/>
    <lineage>
        <taxon>Bacteria</taxon>
        <taxon>Pseudomonadati</taxon>
        <taxon>Bacteroidota</taxon>
        <taxon>Flavobacteriia</taxon>
        <taxon>Flavobacteriales</taxon>
        <taxon>Flavobacteriaceae</taxon>
        <taxon>Flagellimonas</taxon>
    </lineage>
</organism>
<dbReference type="EMBL" id="FQWL01000001">
    <property type="protein sequence ID" value="SHG16027.1"/>
    <property type="molecule type" value="Genomic_DNA"/>
</dbReference>
<sequence length="317" mass="36339">MKPFFFLFLVFLISCGPAAKEKQEEVVDHQDKVSLYVLGTVQDGGSPHIGCKRDCCKDLFQNPDFQRKVVSLGVVDNENQRSYLFEASPDLPSQLKSLKEFSGKTTETPDGIFLTHAHIGHYAGLMFLGREALGASKVPVFTMPRMKSFLETNGPWEQLVHLKNIKLHEMGFDQEQKLTPNITVTPFQVPHRDEYSETVGFIIKGPNKTVLFIPDIDKWHKWERDITKEIQKVDLAFLDATFFDAVEINNRDITEIPHPFVIESMEVFDNLSLSEREKIHFIHFNHTNPLLNPEGKAHQKVTKEGFKVAEFHQRFGL</sequence>
<dbReference type="RefSeq" id="WP_073175890.1">
    <property type="nucleotide sequence ID" value="NZ_FQWL01000001.1"/>
</dbReference>
<dbReference type="Pfam" id="PF12706">
    <property type="entry name" value="Lactamase_B_2"/>
    <property type="match status" value="1"/>
</dbReference>
<reference evidence="3" key="1">
    <citation type="submission" date="2016-11" db="EMBL/GenBank/DDBJ databases">
        <authorList>
            <person name="Varghese N."/>
            <person name="Submissions S."/>
        </authorList>
    </citation>
    <scope>NUCLEOTIDE SEQUENCE [LARGE SCALE GENOMIC DNA]</scope>
    <source>
        <strain evidence="3">DSM 22638</strain>
    </source>
</reference>
<evidence type="ECO:0000313" key="2">
    <source>
        <dbReference type="EMBL" id="SHG16027.1"/>
    </source>
</evidence>
<evidence type="ECO:0000259" key="1">
    <source>
        <dbReference type="Pfam" id="PF12706"/>
    </source>
</evidence>
<protein>
    <submittedName>
        <fullName evidence="2">Pyrroloquinoline quinone biosynthesis protein B</fullName>
    </submittedName>
</protein>
<gene>
    <name evidence="2" type="ORF">SAMN04488116_0011</name>
</gene>
<dbReference type="OrthoDB" id="9800940at2"/>
<dbReference type="PROSITE" id="PS51257">
    <property type="entry name" value="PROKAR_LIPOPROTEIN"/>
    <property type="match status" value="1"/>
</dbReference>
<dbReference type="PANTHER" id="PTHR42663:SF6">
    <property type="entry name" value="HYDROLASE C777.06C-RELATED"/>
    <property type="match status" value="1"/>
</dbReference>
<dbReference type="InterPro" id="IPR001279">
    <property type="entry name" value="Metallo-B-lactamas"/>
</dbReference>
<dbReference type="AlphaFoldDB" id="A0A1M5HJB8"/>